<protein>
    <recommendedName>
        <fullName evidence="10">Vitellogenin</fullName>
    </recommendedName>
</protein>
<keyword evidence="9" id="KW-1185">Reference proteome</keyword>
<proteinExistence type="predicted"/>
<dbReference type="EMBL" id="LR901158">
    <property type="protein sequence ID" value="CAD7247938.1"/>
    <property type="molecule type" value="Genomic_DNA"/>
</dbReference>
<evidence type="ECO:0000259" key="6">
    <source>
        <dbReference type="PROSITE" id="PS51211"/>
    </source>
</evidence>
<dbReference type="GO" id="GO:0045735">
    <property type="term" value="F:nutrient reservoir activity"/>
    <property type="evidence" value="ECO:0007669"/>
    <property type="project" value="UniProtKB-KW"/>
</dbReference>
<dbReference type="PROSITE" id="PS51211">
    <property type="entry name" value="VITELLOGENIN"/>
    <property type="match status" value="1"/>
</dbReference>
<dbReference type="InterPro" id="IPR001846">
    <property type="entry name" value="VWF_type-D"/>
</dbReference>
<evidence type="ECO:0000256" key="4">
    <source>
        <dbReference type="ARBA" id="ARBA00023180"/>
    </source>
</evidence>
<evidence type="ECO:0000256" key="2">
    <source>
        <dbReference type="ARBA" id="ARBA00022761"/>
    </source>
</evidence>
<dbReference type="SMART" id="SM00216">
    <property type="entry name" value="VWD"/>
    <property type="match status" value="1"/>
</dbReference>
<evidence type="ECO:0000256" key="5">
    <source>
        <dbReference type="PROSITE-ProRule" id="PRU00557"/>
    </source>
</evidence>
<dbReference type="Proteomes" id="UP000677054">
    <property type="component" value="Unassembled WGS sequence"/>
</dbReference>
<dbReference type="PROSITE" id="PS51233">
    <property type="entry name" value="VWFD"/>
    <property type="match status" value="1"/>
</dbReference>
<evidence type="ECO:0000256" key="3">
    <source>
        <dbReference type="ARBA" id="ARBA00023157"/>
    </source>
</evidence>
<dbReference type="InterPro" id="IPR015255">
    <property type="entry name" value="Vitellinogen_open_b-sht"/>
</dbReference>
<keyword evidence="4" id="KW-0325">Glycoprotein</keyword>
<comment type="caution">
    <text evidence="5">Lacks conserved residue(s) required for the propagation of feature annotation.</text>
</comment>
<dbReference type="InterPro" id="IPR001747">
    <property type="entry name" value="Vitellogenin_N"/>
</dbReference>
<evidence type="ECO:0000313" key="9">
    <source>
        <dbReference type="Proteomes" id="UP000677054"/>
    </source>
</evidence>
<dbReference type="InterPro" id="IPR011030">
    <property type="entry name" value="Lipovitellin_superhlx_dom"/>
</dbReference>
<dbReference type="EMBL" id="CAJPEV010001641">
    <property type="protein sequence ID" value="CAG0893655.1"/>
    <property type="molecule type" value="Genomic_DNA"/>
</dbReference>
<organism evidence="8">
    <name type="scientific">Darwinula stevensoni</name>
    <dbReference type="NCBI Taxonomy" id="69355"/>
    <lineage>
        <taxon>Eukaryota</taxon>
        <taxon>Metazoa</taxon>
        <taxon>Ecdysozoa</taxon>
        <taxon>Arthropoda</taxon>
        <taxon>Crustacea</taxon>
        <taxon>Oligostraca</taxon>
        <taxon>Ostracoda</taxon>
        <taxon>Podocopa</taxon>
        <taxon>Podocopida</taxon>
        <taxon>Darwinulocopina</taxon>
        <taxon>Darwinuloidea</taxon>
        <taxon>Darwinulidae</taxon>
        <taxon>Darwinula</taxon>
    </lineage>
</organism>
<dbReference type="GO" id="GO:0005319">
    <property type="term" value="F:lipid transporter activity"/>
    <property type="evidence" value="ECO:0007669"/>
    <property type="project" value="InterPro"/>
</dbReference>
<feature type="domain" description="Vitellogenin" evidence="6">
    <location>
        <begin position="72"/>
        <end position="900"/>
    </location>
</feature>
<feature type="domain" description="VWFD" evidence="7">
    <location>
        <begin position="1592"/>
        <end position="1782"/>
    </location>
</feature>
<dbReference type="Gene3D" id="2.30.230.10">
    <property type="entry name" value="Lipovitellin, beta-sheet shell regions, chain A"/>
    <property type="match status" value="1"/>
</dbReference>
<keyword evidence="2" id="KW-0758">Storage protein</keyword>
<dbReference type="SMART" id="SM00638">
    <property type="entry name" value="LPD_N"/>
    <property type="match status" value="1"/>
</dbReference>
<keyword evidence="1" id="KW-0732">Signal</keyword>
<dbReference type="Pfam" id="PF00094">
    <property type="entry name" value="VWD"/>
    <property type="match status" value="1"/>
</dbReference>
<dbReference type="InterPro" id="IPR015819">
    <property type="entry name" value="Lipid_transp_b-sht_shell"/>
</dbReference>
<keyword evidence="3" id="KW-1015">Disulfide bond</keyword>
<sequence>MYGILSVVCEKWHTYEAATLASGSNADGSHVSRFFAFTPVHGGIAMPAFQSLSSLQAIFTPLVGFVASEYAFTPGREYVYKYRSRAVTGIPGLKPQYAGLGIKGILRLQVESPSLSGIEVGSVNGEMKMPWREEIPISYSPLGETQEPLHLPFKIILKSGVVQSLEVSAEEPEWSADIKRAIASQLTLNMAKVNLTPFKIRDVPYSSSEYRLLNTITSGVPAHNFYTVEEDSIGGECKTTYTIAPLPEHLANLEELSMPEEWRRIRTETEEGKAWIVTKIRNYDECNRKPFFAHNSFVDVSPFPCSAADAQCKEFTSRTSVSRYLIRGERQNFKIERVWTEGELLVKPFATKTEKLWVVTNQTLVLEKMSSISSQIPVPVSLRPTSLLFRFPNSRYELLKEMKGEPTDPDYDPEIPYARRSSYDKEYRSESHHHKRYERSIDEKSHFKHYNEEEYPYRSSNPSFSEEYPEKYEREHRQKYKGYREEFQREYEYLGRYNLTEEEYIDEMHMYNPHSYFFYNYSSSSSMEPKIGKLKSQVLQVSKALSLLPYREMKELYEELISSAPVTSPHSKKTIKTLFLDAVAMSGTSPAVKLIKELILRKEVTGETAAELLMVLPASIKVPTVSVMRELISLAKSPVIKPHSQPHECRQVYITALLTVSNLIKKACMNPKTRISNYPITRKGLPISSSRFCSPDSPLITEAYLPFLEQEIRSSPEPWKEIVLVQAIGNTGHPYAVKIVKPFIYGLVTRDPAVRSKAIFALSRVADKYPSVVFSVLKPLFHDLREHYGVRTAAFIVLVKCQPPAVFFTGVATGTWFEPSQQVGSFVYSTLANLANSSYPFHYNMSRYAQLALPLAKPFNLGLQYSHNTLIWKYIEQLGSGSSFQTSWIGSTRSLLPRDFYIRLTNHFGGFEGHPFEMGVQLQGVQGIINSGEISLERLREALTVETRKDEPLRSSVWMKMFGGMERIFPLDRQTLIQLFEEGTLKMNGLSISEGMEVNYQKTLPLDDTIVILPSVAGLPVFFCMKAPLLVSLRGRVQVRVDGARIPPSRVHVSADLKPMLSYNHVIEAGIVCPLTKKLLISGYNAHILAAVPFKAQVDYDFSDSKLSFQVGGTTGRMPSRMDLLHFHARPFTAIKDTLDFRPLTQIQSYKFIRTQPKPRVYETVFGKKSFGIPLKFMHVTDTPFSDYYGWYEILKSHNPLTPSQVLPWPVILPSSLRPFEFKLSVDASSMETEAIRGHVALTTSKNEYKIFSNEPEIELERIKYKYPSKYYNKYSEDIQEYFNNPWSKLTECQDSESPCYTSYDSIRSLRSSRSYIPLKYEEIDVESGKVHQLHAEVELVGRVPRRYRASVIYATSKTNIREKLSVLMEREPLPGYESTPYKICINSKFQYPNFPPSTERQALLQSEMTTLGNLHFRFGEECQHAINTRIVMTRTEKQRLHAEESYESHRCREDESRGIEYSPVCKKARIQATTLNSYILDITEENVPFYVKNFTSHVDDFIKYMLYPHMTNRRVGVTNPSNKVKVVFKVLPPMSSHPYPVLDVFLLKPHENTYFKTIKVSPAAEIVFPLSAKQELVRKSLNRIFGHTYIPECKLESEVVRTFDNVTYKYPLGECWHLLAKDCSKEAPVAVLAKESSSTGKVIKVLVGPHKVLIKPVSPVSAVSGSVPEIQVLLDGQPIHLSPTEKKVITSSGSPHKKVLEFIKYKNHEIEVESPLYGVKVVTDGERIKVEVSNIYRGRMCGLCGDFNGEKVAEFKTPRDCVMVHPMAFAQTYAIKESGCSVHPRVKHIIPEEHKCLHADTYHPMGSYHEVARHGLSSSSSSSSCTRYLTKVVPRGDETCFSVKPLPECSLSCRPSRILTKEVGFHCVRGDPTELLKKAHHGIVEEMLNKEVHFSTMAVIPEACLHIP</sequence>
<gene>
    <name evidence="8" type="ORF">DSTB1V02_LOCUS7762</name>
</gene>
<dbReference type="OrthoDB" id="160294at2759"/>
<dbReference type="Pfam" id="PF09172">
    <property type="entry name" value="Vit_open_b-sht"/>
    <property type="match status" value="1"/>
</dbReference>
<evidence type="ECO:0000259" key="7">
    <source>
        <dbReference type="PROSITE" id="PS51233"/>
    </source>
</evidence>
<dbReference type="PANTHER" id="PTHR23345">
    <property type="entry name" value="VITELLOGENIN-RELATED"/>
    <property type="match status" value="1"/>
</dbReference>
<evidence type="ECO:0000256" key="1">
    <source>
        <dbReference type="ARBA" id="ARBA00022729"/>
    </source>
</evidence>
<accession>A0A7R9A4I6</accession>
<evidence type="ECO:0000313" key="8">
    <source>
        <dbReference type="EMBL" id="CAD7247938.1"/>
    </source>
</evidence>
<dbReference type="Gene3D" id="2.20.80.10">
    <property type="entry name" value="Lipovitellin-phosvitin complex, chain A, domain 4"/>
    <property type="match status" value="1"/>
</dbReference>
<dbReference type="InterPro" id="IPR050733">
    <property type="entry name" value="Vitellogenin/Apolipophorin"/>
</dbReference>
<dbReference type="InterPro" id="IPR015816">
    <property type="entry name" value="Vitellinogen_b-sht_N"/>
</dbReference>
<evidence type="ECO:0008006" key="10">
    <source>
        <dbReference type="Google" id="ProtNLM"/>
    </source>
</evidence>
<name>A0A7R9A4I6_9CRUS</name>
<reference evidence="8" key="1">
    <citation type="submission" date="2020-11" db="EMBL/GenBank/DDBJ databases">
        <authorList>
            <person name="Tran Van P."/>
        </authorList>
    </citation>
    <scope>NUCLEOTIDE SEQUENCE</scope>
</reference>
<dbReference type="Pfam" id="PF01347">
    <property type="entry name" value="Vitellogenin_N"/>
    <property type="match status" value="1"/>
</dbReference>
<dbReference type="Gene3D" id="1.25.10.20">
    <property type="entry name" value="Vitellinogen, superhelical"/>
    <property type="match status" value="1"/>
</dbReference>
<dbReference type="PANTHER" id="PTHR23345:SF15">
    <property type="entry name" value="VITELLOGENIN 1-RELATED"/>
    <property type="match status" value="1"/>
</dbReference>
<dbReference type="SUPFAM" id="SSF48431">
    <property type="entry name" value="Lipovitellin-phosvitin complex, superhelical domain"/>
    <property type="match status" value="1"/>
</dbReference>
<dbReference type="SMART" id="SM01169">
    <property type="entry name" value="DUF1943"/>
    <property type="match status" value="1"/>
</dbReference>
<dbReference type="SUPFAM" id="SSF56968">
    <property type="entry name" value="Lipovitellin-phosvitin complex, beta-sheet shell regions"/>
    <property type="match status" value="2"/>
</dbReference>